<reference evidence="2" key="1">
    <citation type="submission" date="2020-08" db="EMBL/GenBank/DDBJ databases">
        <title>Multicomponent nature underlies the extraordinary mechanical properties of spider dragline silk.</title>
        <authorList>
            <person name="Kono N."/>
            <person name="Nakamura H."/>
            <person name="Mori M."/>
            <person name="Yoshida Y."/>
            <person name="Ohtoshi R."/>
            <person name="Malay A.D."/>
            <person name="Moran D.A.P."/>
            <person name="Tomita M."/>
            <person name="Numata K."/>
            <person name="Arakawa K."/>
        </authorList>
    </citation>
    <scope>NUCLEOTIDE SEQUENCE</scope>
</reference>
<sequence>MMEKFPIFSCLTSAFSEMHRSTSMTARGPVRTFEPSHCMEKEAQGAEKYSKESVTRNKNSNWTNAPNVTREETSGHSYIPNLFYFF</sequence>
<dbReference type="AlphaFoldDB" id="A0A8X6NND1"/>
<gene>
    <name evidence="2" type="ORF">NPIL_241471</name>
</gene>
<comment type="caution">
    <text evidence="2">The sequence shown here is derived from an EMBL/GenBank/DDBJ whole genome shotgun (WGS) entry which is preliminary data.</text>
</comment>
<dbReference type="Proteomes" id="UP000887013">
    <property type="component" value="Unassembled WGS sequence"/>
</dbReference>
<proteinExistence type="predicted"/>
<keyword evidence="3" id="KW-1185">Reference proteome</keyword>
<name>A0A8X6NND1_NEPPI</name>
<evidence type="ECO:0000313" key="2">
    <source>
        <dbReference type="EMBL" id="GFT25261.1"/>
    </source>
</evidence>
<organism evidence="2 3">
    <name type="scientific">Nephila pilipes</name>
    <name type="common">Giant wood spider</name>
    <name type="synonym">Nephila maculata</name>
    <dbReference type="NCBI Taxonomy" id="299642"/>
    <lineage>
        <taxon>Eukaryota</taxon>
        <taxon>Metazoa</taxon>
        <taxon>Ecdysozoa</taxon>
        <taxon>Arthropoda</taxon>
        <taxon>Chelicerata</taxon>
        <taxon>Arachnida</taxon>
        <taxon>Araneae</taxon>
        <taxon>Araneomorphae</taxon>
        <taxon>Entelegynae</taxon>
        <taxon>Araneoidea</taxon>
        <taxon>Nephilidae</taxon>
        <taxon>Nephila</taxon>
    </lineage>
</organism>
<feature type="region of interest" description="Disordered" evidence="1">
    <location>
        <begin position="41"/>
        <end position="72"/>
    </location>
</feature>
<dbReference type="EMBL" id="BMAW01106619">
    <property type="protein sequence ID" value="GFT25261.1"/>
    <property type="molecule type" value="Genomic_DNA"/>
</dbReference>
<feature type="compositionally biased region" description="Polar residues" evidence="1">
    <location>
        <begin position="56"/>
        <end position="67"/>
    </location>
</feature>
<feature type="compositionally biased region" description="Basic and acidic residues" evidence="1">
    <location>
        <begin position="41"/>
        <end position="55"/>
    </location>
</feature>
<evidence type="ECO:0000256" key="1">
    <source>
        <dbReference type="SAM" id="MobiDB-lite"/>
    </source>
</evidence>
<protein>
    <submittedName>
        <fullName evidence="2">Uncharacterized protein</fullName>
    </submittedName>
</protein>
<evidence type="ECO:0000313" key="3">
    <source>
        <dbReference type="Proteomes" id="UP000887013"/>
    </source>
</evidence>
<accession>A0A8X6NND1</accession>